<proteinExistence type="predicted"/>
<dbReference type="Proteomes" id="UP000824782">
    <property type="component" value="Unassembled WGS sequence"/>
</dbReference>
<comment type="subcellular location">
    <subcellularLocation>
        <location evidence="1">Membrane</location>
        <topology evidence="1">Single-pass type I membrane protein</topology>
    </subcellularLocation>
</comment>
<evidence type="ECO:0000256" key="3">
    <source>
        <dbReference type="ARBA" id="ARBA00022729"/>
    </source>
</evidence>
<dbReference type="GO" id="GO:0004896">
    <property type="term" value="F:cytokine receptor activity"/>
    <property type="evidence" value="ECO:0007669"/>
    <property type="project" value="InterPro"/>
</dbReference>
<accession>A0AAV7D124</accession>
<feature type="domain" description="Type I cytokine receptor cytokine-binding" evidence="9">
    <location>
        <begin position="133"/>
        <end position="219"/>
    </location>
</feature>
<dbReference type="EMBL" id="WNYA01000002">
    <property type="protein sequence ID" value="KAG8589922.1"/>
    <property type="molecule type" value="Genomic_DNA"/>
</dbReference>
<feature type="chain" id="PRO_5043899649" description="Type I cytokine receptor cytokine-binding domain-containing protein" evidence="8">
    <location>
        <begin position="21"/>
        <end position="259"/>
    </location>
</feature>
<dbReference type="GO" id="GO:0016020">
    <property type="term" value="C:membrane"/>
    <property type="evidence" value="ECO:0007669"/>
    <property type="project" value="UniProtKB-SubCell"/>
</dbReference>
<name>A0AAV7D124_ENGPU</name>
<dbReference type="InterPro" id="IPR013783">
    <property type="entry name" value="Ig-like_fold"/>
</dbReference>
<dbReference type="InterPro" id="IPR003532">
    <property type="entry name" value="Short_hematopoietin_rcpt_2_CS"/>
</dbReference>
<keyword evidence="5" id="KW-0472">Membrane</keyword>
<evidence type="ECO:0000256" key="7">
    <source>
        <dbReference type="ARBA" id="ARBA00023180"/>
    </source>
</evidence>
<keyword evidence="3 8" id="KW-0732">Signal</keyword>
<reference evidence="10" key="1">
    <citation type="thesis" date="2020" institute="ProQuest LLC" country="789 East Eisenhower Parkway, Ann Arbor, MI, USA">
        <title>Comparative Genomics and Chromosome Evolution.</title>
        <authorList>
            <person name="Mudd A.B."/>
        </authorList>
    </citation>
    <scope>NUCLEOTIDE SEQUENCE</scope>
    <source>
        <strain evidence="10">237g6f4</strain>
        <tissue evidence="10">Blood</tissue>
    </source>
</reference>
<sequence length="259" mass="29826">MVHSSCILSLICVWFPLATACYSGRVSKENNSVPLLQDFKVKLSPGFIQLTWHCNITKSMEELQYNVDLQSGHLEELNVSRCSFEYDIHKSIEFIVHKGLSVELQVCSGSELLYIGKQLTYMPEGKNNSAAENFACVIYNVYIMNCSWTVGKEAPEDVQYSLVLWQKKKNIDCQQYRCDSFGRQVGCVFNHPNINYGSKVYVEVRGLSNQTSVQFFDKVYWPIKDGKDDLEIKWEKPEIQSEPDSCFMYNININNKEVM</sequence>
<dbReference type="InterPro" id="IPR015321">
    <property type="entry name" value="TypeI_recpt_CBD"/>
</dbReference>
<evidence type="ECO:0000256" key="4">
    <source>
        <dbReference type="ARBA" id="ARBA00022989"/>
    </source>
</evidence>
<dbReference type="InterPro" id="IPR036116">
    <property type="entry name" value="FN3_sf"/>
</dbReference>
<keyword evidence="4" id="KW-1133">Transmembrane helix</keyword>
<evidence type="ECO:0000256" key="1">
    <source>
        <dbReference type="ARBA" id="ARBA00004479"/>
    </source>
</evidence>
<comment type="caution">
    <text evidence="10">The sequence shown here is derived from an EMBL/GenBank/DDBJ whole genome shotgun (WGS) entry which is preliminary data.</text>
</comment>
<dbReference type="Gene3D" id="2.60.40.10">
    <property type="entry name" value="Immunoglobulins"/>
    <property type="match status" value="1"/>
</dbReference>
<keyword evidence="2" id="KW-0812">Transmembrane</keyword>
<evidence type="ECO:0000259" key="9">
    <source>
        <dbReference type="Pfam" id="PF09240"/>
    </source>
</evidence>
<dbReference type="SUPFAM" id="SSF49265">
    <property type="entry name" value="Fibronectin type III"/>
    <property type="match status" value="1"/>
</dbReference>
<evidence type="ECO:0000256" key="6">
    <source>
        <dbReference type="ARBA" id="ARBA00023170"/>
    </source>
</evidence>
<gene>
    <name evidence="10" type="ORF">GDO81_006564</name>
</gene>
<evidence type="ECO:0000313" key="10">
    <source>
        <dbReference type="EMBL" id="KAG8589922.1"/>
    </source>
</evidence>
<keyword evidence="6" id="KW-0675">Receptor</keyword>
<keyword evidence="7" id="KW-0325">Glycoprotein</keyword>
<feature type="signal peptide" evidence="8">
    <location>
        <begin position="1"/>
        <end position="20"/>
    </location>
</feature>
<organism evidence="10 11">
    <name type="scientific">Engystomops pustulosus</name>
    <name type="common">Tungara frog</name>
    <name type="synonym">Physalaemus pustulosus</name>
    <dbReference type="NCBI Taxonomy" id="76066"/>
    <lineage>
        <taxon>Eukaryota</taxon>
        <taxon>Metazoa</taxon>
        <taxon>Chordata</taxon>
        <taxon>Craniata</taxon>
        <taxon>Vertebrata</taxon>
        <taxon>Euteleostomi</taxon>
        <taxon>Amphibia</taxon>
        <taxon>Batrachia</taxon>
        <taxon>Anura</taxon>
        <taxon>Neobatrachia</taxon>
        <taxon>Hyloidea</taxon>
        <taxon>Leptodactylidae</taxon>
        <taxon>Leiuperinae</taxon>
        <taxon>Engystomops</taxon>
    </lineage>
</organism>
<evidence type="ECO:0000313" key="11">
    <source>
        <dbReference type="Proteomes" id="UP000824782"/>
    </source>
</evidence>
<keyword evidence="11" id="KW-1185">Reference proteome</keyword>
<dbReference type="Pfam" id="PF09240">
    <property type="entry name" value="IL6Ra-bind"/>
    <property type="match status" value="1"/>
</dbReference>
<evidence type="ECO:0000256" key="2">
    <source>
        <dbReference type="ARBA" id="ARBA00022692"/>
    </source>
</evidence>
<evidence type="ECO:0000256" key="8">
    <source>
        <dbReference type="SAM" id="SignalP"/>
    </source>
</evidence>
<dbReference type="AlphaFoldDB" id="A0AAV7D124"/>
<protein>
    <recommendedName>
        <fullName evidence="9">Type I cytokine receptor cytokine-binding domain-containing protein</fullName>
    </recommendedName>
</protein>
<dbReference type="PROSITE" id="PS01356">
    <property type="entry name" value="HEMATOPO_REC_S_F2"/>
    <property type="match status" value="1"/>
</dbReference>
<evidence type="ECO:0000256" key="5">
    <source>
        <dbReference type="ARBA" id="ARBA00023136"/>
    </source>
</evidence>